<organism evidence="12 13">
    <name type="scientific">Tegillarca granosa</name>
    <name type="common">Malaysian cockle</name>
    <name type="synonym">Anadara granosa</name>
    <dbReference type="NCBI Taxonomy" id="220873"/>
    <lineage>
        <taxon>Eukaryota</taxon>
        <taxon>Metazoa</taxon>
        <taxon>Spiralia</taxon>
        <taxon>Lophotrochozoa</taxon>
        <taxon>Mollusca</taxon>
        <taxon>Bivalvia</taxon>
        <taxon>Autobranchia</taxon>
        <taxon>Pteriomorphia</taxon>
        <taxon>Arcoida</taxon>
        <taxon>Arcoidea</taxon>
        <taxon>Arcidae</taxon>
        <taxon>Tegillarca</taxon>
    </lineage>
</organism>
<dbReference type="Proteomes" id="UP001217089">
    <property type="component" value="Unassembled WGS sequence"/>
</dbReference>
<evidence type="ECO:0000256" key="4">
    <source>
        <dbReference type="ARBA" id="ARBA00022837"/>
    </source>
</evidence>
<evidence type="ECO:0000259" key="11">
    <source>
        <dbReference type="PROSITE" id="PS50268"/>
    </source>
</evidence>
<evidence type="ECO:0000256" key="8">
    <source>
        <dbReference type="PROSITE-ProRule" id="PRU00043"/>
    </source>
</evidence>
<dbReference type="CDD" id="cd11304">
    <property type="entry name" value="Cadherin_repeat"/>
    <property type="match status" value="2"/>
</dbReference>
<dbReference type="PRINTS" id="PR00205">
    <property type="entry name" value="CADHERIN"/>
</dbReference>
<dbReference type="Gene3D" id="2.60.40.60">
    <property type="entry name" value="Cadherins"/>
    <property type="match status" value="2"/>
</dbReference>
<sequence>MKFRYSANTFALEAGETFDYEYLSSYLVTFYINDTMAQTGPYYLRIIIIDEAEPCVFKYTTYHAEAYEANVGGGAMNPGYGVTDQDNPDTVTYSLLPATYRNLFNINSKSGEITFKVNYDVDASHPSNVTLVVKCEDSRGKTGTATVSLYIKDINDNIPEFPTGLVYYINQYTSPGAIIGTLRASDIDSGENADVEYYGSSSTGSAYFRINTNGQVILTTNQHITWPFGTTHTFTIIGRDQGSPRLQSTTTLDIVYINVTTTTASPTTQATDSDWWSDPGHIALVVFACLLALLLLAFLLFLLYKYCRKPGFCNRLRDLCRCNNCCKRKPPQPKVSKKPTPKSEPFKFWDGSK</sequence>
<keyword evidence="2 10" id="KW-0812">Transmembrane</keyword>
<evidence type="ECO:0000256" key="2">
    <source>
        <dbReference type="ARBA" id="ARBA00022692"/>
    </source>
</evidence>
<accession>A0ABQ9G1N2</accession>
<evidence type="ECO:0000256" key="1">
    <source>
        <dbReference type="ARBA" id="ARBA00004370"/>
    </source>
</evidence>
<keyword evidence="5" id="KW-0130">Cell adhesion</keyword>
<evidence type="ECO:0000256" key="9">
    <source>
        <dbReference type="SAM" id="MobiDB-lite"/>
    </source>
</evidence>
<dbReference type="SUPFAM" id="SSF49313">
    <property type="entry name" value="Cadherin-like"/>
    <property type="match status" value="2"/>
</dbReference>
<feature type="compositionally biased region" description="Basic residues" evidence="9">
    <location>
        <begin position="329"/>
        <end position="340"/>
    </location>
</feature>
<protein>
    <recommendedName>
        <fullName evidence="11">Cadherin domain-containing protein</fullName>
    </recommendedName>
</protein>
<dbReference type="InterPro" id="IPR015919">
    <property type="entry name" value="Cadherin-like_sf"/>
</dbReference>
<keyword evidence="6 10" id="KW-1133">Transmembrane helix</keyword>
<dbReference type="PROSITE" id="PS00232">
    <property type="entry name" value="CADHERIN_1"/>
    <property type="match status" value="1"/>
</dbReference>
<evidence type="ECO:0000256" key="5">
    <source>
        <dbReference type="ARBA" id="ARBA00022889"/>
    </source>
</evidence>
<keyword evidence="7 10" id="KW-0472">Membrane</keyword>
<feature type="transmembrane region" description="Helical" evidence="10">
    <location>
        <begin position="282"/>
        <end position="307"/>
    </location>
</feature>
<evidence type="ECO:0000256" key="3">
    <source>
        <dbReference type="ARBA" id="ARBA00022737"/>
    </source>
</evidence>
<dbReference type="PANTHER" id="PTHR24025">
    <property type="entry name" value="DESMOGLEIN FAMILY MEMBER"/>
    <property type="match status" value="1"/>
</dbReference>
<keyword evidence="3" id="KW-0677">Repeat</keyword>
<evidence type="ECO:0000256" key="7">
    <source>
        <dbReference type="ARBA" id="ARBA00023136"/>
    </source>
</evidence>
<dbReference type="InterPro" id="IPR002126">
    <property type="entry name" value="Cadherin-like_dom"/>
</dbReference>
<feature type="compositionally biased region" description="Basic and acidic residues" evidence="9">
    <location>
        <begin position="344"/>
        <end position="353"/>
    </location>
</feature>
<dbReference type="EMBL" id="JARBDR010000018">
    <property type="protein sequence ID" value="KAJ8321883.1"/>
    <property type="molecule type" value="Genomic_DNA"/>
</dbReference>
<dbReference type="Pfam" id="PF00028">
    <property type="entry name" value="Cadherin"/>
    <property type="match status" value="1"/>
</dbReference>
<comment type="subcellular location">
    <subcellularLocation>
        <location evidence="1">Membrane</location>
    </subcellularLocation>
</comment>
<gene>
    <name evidence="12" type="ORF">KUTeg_000354</name>
</gene>
<dbReference type="InterPro" id="IPR020894">
    <property type="entry name" value="Cadherin_CS"/>
</dbReference>
<evidence type="ECO:0000256" key="10">
    <source>
        <dbReference type="SAM" id="Phobius"/>
    </source>
</evidence>
<dbReference type="PANTHER" id="PTHR24025:SF23">
    <property type="entry name" value="NEURAL-CADHERIN"/>
    <property type="match status" value="1"/>
</dbReference>
<feature type="region of interest" description="Disordered" evidence="9">
    <location>
        <begin position="329"/>
        <end position="353"/>
    </location>
</feature>
<comment type="caution">
    <text evidence="12">The sequence shown here is derived from an EMBL/GenBank/DDBJ whole genome shotgun (WGS) entry which is preliminary data.</text>
</comment>
<dbReference type="PROSITE" id="PS50268">
    <property type="entry name" value="CADHERIN_2"/>
    <property type="match status" value="2"/>
</dbReference>
<feature type="domain" description="Cadherin" evidence="11">
    <location>
        <begin position="58"/>
        <end position="161"/>
    </location>
</feature>
<reference evidence="12 13" key="1">
    <citation type="submission" date="2022-12" db="EMBL/GenBank/DDBJ databases">
        <title>Chromosome-level genome of Tegillarca granosa.</title>
        <authorList>
            <person name="Kim J."/>
        </authorList>
    </citation>
    <scope>NUCLEOTIDE SEQUENCE [LARGE SCALE GENOMIC DNA]</scope>
    <source>
        <strain evidence="12">Teg-2019</strain>
        <tissue evidence="12">Adductor muscle</tissue>
    </source>
</reference>
<dbReference type="SMART" id="SM00112">
    <property type="entry name" value="CA"/>
    <property type="match status" value="2"/>
</dbReference>
<evidence type="ECO:0000313" key="13">
    <source>
        <dbReference type="Proteomes" id="UP001217089"/>
    </source>
</evidence>
<keyword evidence="4 8" id="KW-0106">Calcium</keyword>
<keyword evidence="13" id="KW-1185">Reference proteome</keyword>
<feature type="domain" description="Cadherin" evidence="11">
    <location>
        <begin position="161"/>
        <end position="268"/>
    </location>
</feature>
<proteinExistence type="predicted"/>
<name>A0ABQ9G1N2_TEGGR</name>
<dbReference type="InterPro" id="IPR050971">
    <property type="entry name" value="Cadherin-domain_protein"/>
</dbReference>
<evidence type="ECO:0000313" key="12">
    <source>
        <dbReference type="EMBL" id="KAJ8321883.1"/>
    </source>
</evidence>
<evidence type="ECO:0000256" key="6">
    <source>
        <dbReference type="ARBA" id="ARBA00022989"/>
    </source>
</evidence>